<accession>A0A1L1PL47</accession>
<dbReference type="AlphaFoldDB" id="A0A1L1PL47"/>
<gene>
    <name evidence="1" type="ORF">BN948_02873</name>
</gene>
<reference evidence="2" key="1">
    <citation type="submission" date="2014-02" db="EMBL/GenBank/DDBJ databases">
        <authorList>
            <person name="Gan H."/>
        </authorList>
    </citation>
    <scope>NUCLEOTIDE SEQUENCE [LARGE SCALE GENOMIC DNA]</scope>
    <source>
        <strain evidence="2">S1</strain>
    </source>
</reference>
<dbReference type="EMBL" id="CCAE010000023">
    <property type="protein sequence ID" value="CDN88439.1"/>
    <property type="molecule type" value="Genomic_DNA"/>
</dbReference>
<sequence length="84" mass="9252">MSARQTVDNAQVQAPSPYATLLEQLMVVNSAADLDRVVQSPLARSVMQFDDRVEAESTPLNRLSAVRSVEELDKLLGLEAPQDR</sequence>
<evidence type="ECO:0000313" key="2">
    <source>
        <dbReference type="Proteomes" id="UP000028878"/>
    </source>
</evidence>
<protein>
    <submittedName>
        <fullName evidence="1">Uncharacterized protein</fullName>
    </submittedName>
</protein>
<reference evidence="2" key="2">
    <citation type="submission" date="2014-11" db="EMBL/GenBank/DDBJ databases">
        <title>Draft genome sequence of Hydrogenophaga intermedia S1.</title>
        <authorList>
            <person name="Gan H.M."/>
            <person name="Chew T.H."/>
            <person name="Stolz A."/>
        </authorList>
    </citation>
    <scope>NUCLEOTIDE SEQUENCE [LARGE SCALE GENOMIC DNA]</scope>
    <source>
        <strain evidence="2">S1</strain>
    </source>
</reference>
<evidence type="ECO:0000313" key="1">
    <source>
        <dbReference type="EMBL" id="CDN88439.1"/>
    </source>
</evidence>
<dbReference type="Proteomes" id="UP000028878">
    <property type="component" value="Unassembled WGS sequence"/>
</dbReference>
<organism evidence="1 2">
    <name type="scientific">Hydrogenophaga intermedia</name>
    <dbReference type="NCBI Taxonomy" id="65786"/>
    <lineage>
        <taxon>Bacteria</taxon>
        <taxon>Pseudomonadati</taxon>
        <taxon>Pseudomonadota</taxon>
        <taxon>Betaproteobacteria</taxon>
        <taxon>Burkholderiales</taxon>
        <taxon>Comamonadaceae</taxon>
        <taxon>Hydrogenophaga</taxon>
    </lineage>
</organism>
<proteinExistence type="predicted"/>
<keyword evidence="2" id="KW-1185">Reference proteome</keyword>
<name>A0A1L1PL47_HYDIT</name>